<feature type="transmembrane region" description="Helical" evidence="5">
    <location>
        <begin position="71"/>
        <end position="89"/>
    </location>
</feature>
<reference evidence="6 7" key="1">
    <citation type="submission" date="2019-06" db="EMBL/GenBank/DDBJ databases">
        <title>Lysobacter alkalisoli sp. nov. isolated from saline-alkali soil.</title>
        <authorList>
            <person name="Sun J.-Q."/>
            <person name="Xu L."/>
        </authorList>
    </citation>
    <scope>NUCLEOTIDE SEQUENCE [LARGE SCALE GENOMIC DNA]</scope>
    <source>
        <strain evidence="6 7">SJ-36</strain>
    </source>
</reference>
<keyword evidence="3 5" id="KW-1133">Transmembrane helix</keyword>
<dbReference type="RefSeq" id="WP_141623698.1">
    <property type="nucleotide sequence ID" value="NZ_CP041242.1"/>
</dbReference>
<dbReference type="Proteomes" id="UP000317199">
    <property type="component" value="Chromosome"/>
</dbReference>
<gene>
    <name evidence="6" type="ORF">FKV23_09875</name>
</gene>
<feature type="transmembrane region" description="Helical" evidence="5">
    <location>
        <begin position="95"/>
        <end position="115"/>
    </location>
</feature>
<keyword evidence="4 5" id="KW-0472">Membrane</keyword>
<dbReference type="Pfam" id="PF13564">
    <property type="entry name" value="DoxX_2"/>
    <property type="match status" value="1"/>
</dbReference>
<dbReference type="OrthoDB" id="9811373at2"/>
<proteinExistence type="predicted"/>
<evidence type="ECO:0000256" key="2">
    <source>
        <dbReference type="ARBA" id="ARBA00022692"/>
    </source>
</evidence>
<sequence length="132" mass="14522">MNTSKMLWTGRIATGLFALFMLGASIAPKLLGMPVAEQTLAQLGWPPGYAFTIGLIELACLLLYLIPRTSMFGAVLMMSLLGGAMATQVRAESPLFSHVLFSLYLGLFMWGGLWLRDARLRKLFPINRKTAP</sequence>
<evidence type="ECO:0000256" key="1">
    <source>
        <dbReference type="ARBA" id="ARBA00004141"/>
    </source>
</evidence>
<evidence type="ECO:0000256" key="4">
    <source>
        <dbReference type="ARBA" id="ARBA00023136"/>
    </source>
</evidence>
<dbReference type="GO" id="GO:0016020">
    <property type="term" value="C:membrane"/>
    <property type="evidence" value="ECO:0007669"/>
    <property type="project" value="UniProtKB-SubCell"/>
</dbReference>
<name>A0A514BSJ6_9GAMM</name>
<evidence type="ECO:0000313" key="7">
    <source>
        <dbReference type="Proteomes" id="UP000317199"/>
    </source>
</evidence>
<feature type="transmembrane region" description="Helical" evidence="5">
    <location>
        <begin position="48"/>
        <end position="66"/>
    </location>
</feature>
<dbReference type="InterPro" id="IPR032808">
    <property type="entry name" value="DoxX"/>
</dbReference>
<dbReference type="KEGG" id="lyj:FKV23_09875"/>
<keyword evidence="7" id="KW-1185">Reference proteome</keyword>
<evidence type="ECO:0000256" key="3">
    <source>
        <dbReference type="ARBA" id="ARBA00022989"/>
    </source>
</evidence>
<evidence type="ECO:0000313" key="6">
    <source>
        <dbReference type="EMBL" id="QDH70363.1"/>
    </source>
</evidence>
<accession>A0A514BSJ6</accession>
<evidence type="ECO:0000256" key="5">
    <source>
        <dbReference type="SAM" id="Phobius"/>
    </source>
</evidence>
<comment type="subcellular location">
    <subcellularLocation>
        <location evidence="1">Membrane</location>
        <topology evidence="1">Multi-pass membrane protein</topology>
    </subcellularLocation>
</comment>
<organism evidence="6 7">
    <name type="scientific">Marilutibacter alkalisoli</name>
    <dbReference type="NCBI Taxonomy" id="2591633"/>
    <lineage>
        <taxon>Bacteria</taxon>
        <taxon>Pseudomonadati</taxon>
        <taxon>Pseudomonadota</taxon>
        <taxon>Gammaproteobacteria</taxon>
        <taxon>Lysobacterales</taxon>
        <taxon>Lysobacteraceae</taxon>
        <taxon>Marilutibacter</taxon>
    </lineage>
</organism>
<dbReference type="AlphaFoldDB" id="A0A514BSJ6"/>
<keyword evidence="2 5" id="KW-0812">Transmembrane</keyword>
<dbReference type="EMBL" id="CP041242">
    <property type="protein sequence ID" value="QDH70363.1"/>
    <property type="molecule type" value="Genomic_DNA"/>
</dbReference>
<protein>
    <submittedName>
        <fullName evidence="6">DoxX family protein</fullName>
    </submittedName>
</protein>